<organism evidence="2 3">
    <name type="scientific">Streblomastix strix</name>
    <dbReference type="NCBI Taxonomy" id="222440"/>
    <lineage>
        <taxon>Eukaryota</taxon>
        <taxon>Metamonada</taxon>
        <taxon>Preaxostyla</taxon>
        <taxon>Oxymonadida</taxon>
        <taxon>Streblomastigidae</taxon>
        <taxon>Streblomastix</taxon>
    </lineage>
</organism>
<sequence>MDIFPGLQREGFYKTKNHYGTIQNSQVADQNLSNAGGEQHRGFVEGILNVCVLFEKHTRHEYLTISEWKAFWREVDTDPYLDTVRMEMDEDDNHHNRLDHDHDHDHNHRYYKE</sequence>
<evidence type="ECO:0000313" key="3">
    <source>
        <dbReference type="Proteomes" id="UP000324800"/>
    </source>
</evidence>
<dbReference type="AlphaFoldDB" id="A0A5J4X3X3"/>
<name>A0A5J4X3X3_9EUKA</name>
<dbReference type="Proteomes" id="UP000324800">
    <property type="component" value="Unassembled WGS sequence"/>
</dbReference>
<comment type="caution">
    <text evidence="2">The sequence shown here is derived from an EMBL/GenBank/DDBJ whole genome shotgun (WGS) entry which is preliminary data.</text>
</comment>
<evidence type="ECO:0000256" key="1">
    <source>
        <dbReference type="SAM" id="MobiDB-lite"/>
    </source>
</evidence>
<dbReference type="EMBL" id="SNRW01000384">
    <property type="protein sequence ID" value="KAA6401472.1"/>
    <property type="molecule type" value="Genomic_DNA"/>
</dbReference>
<feature type="region of interest" description="Disordered" evidence="1">
    <location>
        <begin position="92"/>
        <end position="113"/>
    </location>
</feature>
<proteinExistence type="predicted"/>
<reference evidence="2 3" key="1">
    <citation type="submission" date="2019-03" db="EMBL/GenBank/DDBJ databases">
        <title>Single cell metagenomics reveals metabolic interactions within the superorganism composed of flagellate Streblomastix strix and complex community of Bacteroidetes bacteria on its surface.</title>
        <authorList>
            <person name="Treitli S.C."/>
            <person name="Kolisko M."/>
            <person name="Husnik F."/>
            <person name="Keeling P."/>
            <person name="Hampl V."/>
        </authorList>
    </citation>
    <scope>NUCLEOTIDE SEQUENCE [LARGE SCALE GENOMIC DNA]</scope>
    <source>
        <strain evidence="2">ST1C</strain>
    </source>
</reference>
<protein>
    <submittedName>
        <fullName evidence="2">Uncharacterized protein</fullName>
    </submittedName>
</protein>
<gene>
    <name evidence="2" type="ORF">EZS28_003006</name>
</gene>
<accession>A0A5J4X3X3</accession>
<evidence type="ECO:0000313" key="2">
    <source>
        <dbReference type="EMBL" id="KAA6401472.1"/>
    </source>
</evidence>